<dbReference type="Pfam" id="PF00847">
    <property type="entry name" value="AP2"/>
    <property type="match status" value="1"/>
</dbReference>
<feature type="region of interest" description="Disordered" evidence="6">
    <location>
        <begin position="1"/>
        <end position="36"/>
    </location>
</feature>
<evidence type="ECO:0000256" key="1">
    <source>
        <dbReference type="ARBA" id="ARBA00004123"/>
    </source>
</evidence>
<feature type="region of interest" description="Disordered" evidence="6">
    <location>
        <begin position="403"/>
        <end position="422"/>
    </location>
</feature>
<dbReference type="SMART" id="SM00380">
    <property type="entry name" value="AP2"/>
    <property type="match status" value="3"/>
</dbReference>
<gene>
    <name evidence="8" type="ORF">QBZ16_003683</name>
</gene>
<feature type="compositionally biased region" description="Polar residues" evidence="6">
    <location>
        <begin position="48"/>
        <end position="68"/>
    </location>
</feature>
<dbReference type="Gene3D" id="3.30.730.10">
    <property type="entry name" value="AP2/ERF domain"/>
    <property type="match status" value="3"/>
</dbReference>
<dbReference type="AlphaFoldDB" id="A0AAD9MLX7"/>
<name>A0AAD9MLX7_PROWI</name>
<evidence type="ECO:0000256" key="4">
    <source>
        <dbReference type="ARBA" id="ARBA00023163"/>
    </source>
</evidence>
<feature type="domain" description="AP2/ERF" evidence="7">
    <location>
        <begin position="507"/>
        <end position="563"/>
    </location>
</feature>
<protein>
    <recommendedName>
        <fullName evidence="7">AP2/ERF domain-containing protein</fullName>
    </recommendedName>
</protein>
<sequence>MHEPGTYPHQAYPGQQQEGGSPPGLGPGPTSFYYPNFPQQVAGLQLPQQNSAMCSPSASLTPSGTPSYQGMSQAQAASQQGSPALVAGGGAPFGAPQGAGVLAGRPLAGNGPAQGMRAPPPFVLVPGPAQAQVPTTLQQQHQQYVLMPGGQYALVNYGYGAGKGYGGLAVGPQGYAPAASPWSAQGQLPQAPEYGYGAPPSGLQLYPSGSLSAHVSGGGTAADPAGSGATTPSAGIAQTSGNSFTSAPAAPDAYALPAAGCAAAGALAVKLEPGADAGSAGWPARAGSSPPDARPGAQTPLAAGASNKSRFRGVSYDRKKGKWRVQIKVAALGKSGVSVGYYDTEEGAARAYDRAAIGLLGRDCATLQTNYRLEEYAGEAIPRLAGKSREEVKSTLKSERIKGAPRRRFTSRQRTSRFMGVGSSNRKNQWQARILVHGRVTHLGYYETEEAAARVYDRVAIALHGGQAQTNFAAAEYAPEELAPFRGLDREDLQRALGVKPMDKSSRFRGVSKKKGKWEAKVMVNRKWAYRELFDSEEEAARAYDRALWRLKPREARSYVNFKDTAPEGAEDYGNVAGYGAGEEEPEEEDDDGEEAFDEEDEDDDDEDDDGTSYAASRRPAAPDDGGVRPQFLGKRGVSARPGLARAASEPQFATVKPEDEEGAWNPALGESGLAGLDASGPLDVMEFDTAGLLDWIKSMPDGGPGSGQGGAASSFGKSRSALSLPTWDAAGGAADEGATADLGFADGPRPRKISKSLSLCDLNSPGGARRGDPQPKIGPLGRPIRRINTFTNKLPTFQESTAEEEDEEGLDAASLSESAVAGLPGSATAARAESEGEFLVRQLLNPAPMGGAGSTPEGDFDLLT</sequence>
<keyword evidence="9" id="KW-1185">Reference proteome</keyword>
<feature type="region of interest" description="Disordered" evidence="6">
    <location>
        <begin position="48"/>
        <end position="90"/>
    </location>
</feature>
<proteinExistence type="predicted"/>
<dbReference type="Proteomes" id="UP001255856">
    <property type="component" value="Unassembled WGS sequence"/>
</dbReference>
<feature type="region of interest" description="Disordered" evidence="6">
    <location>
        <begin position="699"/>
        <end position="784"/>
    </location>
</feature>
<evidence type="ECO:0000313" key="8">
    <source>
        <dbReference type="EMBL" id="KAK2078843.1"/>
    </source>
</evidence>
<feature type="region of interest" description="Disordered" evidence="6">
    <location>
        <begin position="562"/>
        <end position="676"/>
    </location>
</feature>
<feature type="compositionally biased region" description="Low complexity" evidence="6">
    <location>
        <begin position="69"/>
        <end position="86"/>
    </location>
</feature>
<dbReference type="PROSITE" id="PS51032">
    <property type="entry name" value="AP2_ERF"/>
    <property type="match status" value="3"/>
</dbReference>
<evidence type="ECO:0000256" key="2">
    <source>
        <dbReference type="ARBA" id="ARBA00023015"/>
    </source>
</evidence>
<dbReference type="GO" id="GO:0003677">
    <property type="term" value="F:DNA binding"/>
    <property type="evidence" value="ECO:0007669"/>
    <property type="project" value="UniProtKB-KW"/>
</dbReference>
<feature type="region of interest" description="Disordered" evidence="6">
    <location>
        <begin position="213"/>
        <end position="237"/>
    </location>
</feature>
<evidence type="ECO:0000256" key="6">
    <source>
        <dbReference type="SAM" id="MobiDB-lite"/>
    </source>
</evidence>
<dbReference type="GO" id="GO:0005634">
    <property type="term" value="C:nucleus"/>
    <property type="evidence" value="ECO:0007669"/>
    <property type="project" value="UniProtKB-SubCell"/>
</dbReference>
<dbReference type="InterPro" id="IPR001471">
    <property type="entry name" value="AP2/ERF_dom"/>
</dbReference>
<comment type="subcellular location">
    <subcellularLocation>
        <location evidence="1">Nucleus</location>
    </subcellularLocation>
</comment>
<feature type="compositionally biased region" description="Acidic residues" evidence="6">
    <location>
        <begin position="582"/>
        <end position="611"/>
    </location>
</feature>
<keyword evidence="4" id="KW-0804">Transcription</keyword>
<dbReference type="SUPFAM" id="SSF54171">
    <property type="entry name" value="DNA-binding domain"/>
    <property type="match status" value="3"/>
</dbReference>
<feature type="compositionally biased region" description="Polar residues" evidence="6">
    <location>
        <begin position="228"/>
        <end position="237"/>
    </location>
</feature>
<dbReference type="PANTHER" id="PTHR32467:SF90">
    <property type="entry name" value="AP2-LIKE ETHYLENE-RESPONSIVE TRANSCRIPTION FACTOR AIL1"/>
    <property type="match status" value="1"/>
</dbReference>
<evidence type="ECO:0000313" key="9">
    <source>
        <dbReference type="Proteomes" id="UP001255856"/>
    </source>
</evidence>
<comment type="caution">
    <text evidence="8">The sequence shown here is derived from an EMBL/GenBank/DDBJ whole genome shotgun (WGS) entry which is preliminary data.</text>
</comment>
<dbReference type="PANTHER" id="PTHR32467">
    <property type="entry name" value="AP2-LIKE ETHYLENE-RESPONSIVE TRANSCRIPTION FACTOR"/>
    <property type="match status" value="1"/>
</dbReference>
<organism evidence="8 9">
    <name type="scientific">Prototheca wickerhamii</name>
    <dbReference type="NCBI Taxonomy" id="3111"/>
    <lineage>
        <taxon>Eukaryota</taxon>
        <taxon>Viridiplantae</taxon>
        <taxon>Chlorophyta</taxon>
        <taxon>core chlorophytes</taxon>
        <taxon>Trebouxiophyceae</taxon>
        <taxon>Chlorellales</taxon>
        <taxon>Chlorellaceae</taxon>
        <taxon>Prototheca</taxon>
    </lineage>
</organism>
<evidence type="ECO:0000259" key="7">
    <source>
        <dbReference type="PROSITE" id="PS51032"/>
    </source>
</evidence>
<dbReference type="InterPro" id="IPR016177">
    <property type="entry name" value="DNA-bd_dom_sf"/>
</dbReference>
<dbReference type="GO" id="GO:0003700">
    <property type="term" value="F:DNA-binding transcription factor activity"/>
    <property type="evidence" value="ECO:0007669"/>
    <property type="project" value="InterPro"/>
</dbReference>
<accession>A0AAD9MLX7</accession>
<evidence type="ECO:0000256" key="5">
    <source>
        <dbReference type="ARBA" id="ARBA00023242"/>
    </source>
</evidence>
<reference evidence="8" key="1">
    <citation type="submission" date="2021-01" db="EMBL/GenBank/DDBJ databases">
        <authorList>
            <person name="Eckstrom K.M.E."/>
        </authorList>
    </citation>
    <scope>NUCLEOTIDE SEQUENCE</scope>
    <source>
        <strain evidence="8">UVCC 0001</strain>
    </source>
</reference>
<feature type="region of interest" description="Disordered" evidence="6">
    <location>
        <begin position="278"/>
        <end position="310"/>
    </location>
</feature>
<keyword evidence="2" id="KW-0805">Transcription regulation</keyword>
<feature type="compositionally biased region" description="Low complexity" evidence="6">
    <location>
        <begin position="729"/>
        <end position="742"/>
    </location>
</feature>
<keyword evidence="5" id="KW-0539">Nucleus</keyword>
<feature type="compositionally biased region" description="Basic residues" evidence="6">
    <location>
        <begin position="403"/>
        <end position="415"/>
    </location>
</feature>
<keyword evidence="3" id="KW-0238">DNA-binding</keyword>
<dbReference type="InterPro" id="IPR036955">
    <property type="entry name" value="AP2/ERF_dom_sf"/>
</dbReference>
<evidence type="ECO:0000256" key="3">
    <source>
        <dbReference type="ARBA" id="ARBA00023125"/>
    </source>
</evidence>
<feature type="domain" description="AP2/ERF" evidence="7">
    <location>
        <begin position="310"/>
        <end position="372"/>
    </location>
</feature>
<feature type="domain" description="AP2/ERF" evidence="7">
    <location>
        <begin position="417"/>
        <end position="473"/>
    </location>
</feature>
<dbReference type="EMBL" id="JASFZW010000004">
    <property type="protein sequence ID" value="KAK2078843.1"/>
    <property type="molecule type" value="Genomic_DNA"/>
</dbReference>